<keyword evidence="5" id="KW-1185">Reference proteome</keyword>
<evidence type="ECO:0000313" key="4">
    <source>
        <dbReference type="EMBL" id="MCO6048926.1"/>
    </source>
</evidence>
<dbReference type="InterPro" id="IPR001347">
    <property type="entry name" value="SIS_dom"/>
</dbReference>
<dbReference type="CDD" id="cd05008">
    <property type="entry name" value="SIS_GlmS_GlmD_1"/>
    <property type="match status" value="1"/>
</dbReference>
<protein>
    <submittedName>
        <fullName evidence="4">SIS domain-containing protein</fullName>
    </submittedName>
</protein>
<dbReference type="PANTHER" id="PTHR10937">
    <property type="entry name" value="GLUCOSAMINE--FRUCTOSE-6-PHOSPHATE AMINOTRANSFERASE, ISOMERIZING"/>
    <property type="match status" value="1"/>
</dbReference>
<evidence type="ECO:0000313" key="5">
    <source>
        <dbReference type="Proteomes" id="UP001205906"/>
    </source>
</evidence>
<keyword evidence="1" id="KW-0808">Transferase</keyword>
<organism evidence="4 5">
    <name type="scientific">Mesorhizobium liriopis</name>
    <dbReference type="NCBI Taxonomy" id="2953882"/>
    <lineage>
        <taxon>Bacteria</taxon>
        <taxon>Pseudomonadati</taxon>
        <taxon>Pseudomonadota</taxon>
        <taxon>Alphaproteobacteria</taxon>
        <taxon>Hyphomicrobiales</taxon>
        <taxon>Phyllobacteriaceae</taxon>
        <taxon>Mesorhizobium</taxon>
    </lineage>
</organism>
<proteinExistence type="predicted"/>
<dbReference type="PANTHER" id="PTHR10937:SF8">
    <property type="entry name" value="AMINOTRANSFERASE-RELATED"/>
    <property type="match status" value="1"/>
</dbReference>
<dbReference type="InterPro" id="IPR035466">
    <property type="entry name" value="GlmS/AgaS_SIS"/>
</dbReference>
<dbReference type="PROSITE" id="PS51464">
    <property type="entry name" value="SIS"/>
    <property type="match status" value="2"/>
</dbReference>
<dbReference type="InterPro" id="IPR035490">
    <property type="entry name" value="GlmS/FrlB_SIS"/>
</dbReference>
<keyword evidence="2" id="KW-0677">Repeat</keyword>
<comment type="caution">
    <text evidence="4">The sequence shown here is derived from an EMBL/GenBank/DDBJ whole genome shotgun (WGS) entry which is preliminary data.</text>
</comment>
<keyword evidence="1" id="KW-0032">Aminotransferase</keyword>
<gene>
    <name evidence="4" type="ORF">NGM99_03875</name>
</gene>
<dbReference type="Gene3D" id="3.40.50.10490">
    <property type="entry name" value="Glucose-6-phosphate isomerase like protein, domain 1"/>
    <property type="match status" value="2"/>
</dbReference>
<evidence type="ECO:0000259" key="3">
    <source>
        <dbReference type="PROSITE" id="PS51464"/>
    </source>
</evidence>
<dbReference type="CDD" id="cd05009">
    <property type="entry name" value="SIS_GlmS_GlmD_2"/>
    <property type="match status" value="1"/>
</dbReference>
<accession>A0ABT1C287</accession>
<dbReference type="EMBL" id="JAMXQS010000002">
    <property type="protein sequence ID" value="MCO6048926.1"/>
    <property type="molecule type" value="Genomic_DNA"/>
</dbReference>
<dbReference type="RefSeq" id="WP_252816190.1">
    <property type="nucleotide sequence ID" value="NZ_JAMXQS010000002.1"/>
</dbReference>
<sequence>MTDQTTFMRREVAEIPQAVARLFEQSDAALKAAGEALRQADPRLIVTIARGSSDQVATLFKYAVEIETGIPVASVGPSIASVYGAKLKIDGGAAIAVSQSGQSPDILAAMKVAGEGGALTVAMTNDPHSPLAQGVAHAIDIAAGPEKSVAATKTFVSSAAAALGLLAHWRKDEALLRALYDLPQALEKALTCDWQAFGDAIGDQSSLFVLGRGPSFAISGETALKFKETCGVHAESYSAAEVMHGPMAIVTKGFPVLALSTPDQAEPFVVDAADALADKGAAVFAASGKVKTAQSLPVARTGHPLTDTLSLVTSFYSFAENFARARGLDPDQPPHLRKVTETR</sequence>
<evidence type="ECO:0000256" key="2">
    <source>
        <dbReference type="ARBA" id="ARBA00022737"/>
    </source>
</evidence>
<dbReference type="SUPFAM" id="SSF53697">
    <property type="entry name" value="SIS domain"/>
    <property type="match status" value="1"/>
</dbReference>
<name>A0ABT1C287_9HYPH</name>
<feature type="domain" description="SIS" evidence="3">
    <location>
        <begin position="33"/>
        <end position="185"/>
    </location>
</feature>
<evidence type="ECO:0000256" key="1">
    <source>
        <dbReference type="ARBA" id="ARBA00022576"/>
    </source>
</evidence>
<dbReference type="Pfam" id="PF01380">
    <property type="entry name" value="SIS"/>
    <property type="match status" value="2"/>
</dbReference>
<dbReference type="InterPro" id="IPR046348">
    <property type="entry name" value="SIS_dom_sf"/>
</dbReference>
<dbReference type="Proteomes" id="UP001205906">
    <property type="component" value="Unassembled WGS sequence"/>
</dbReference>
<reference evidence="4 5" key="1">
    <citation type="submission" date="2022-06" db="EMBL/GenBank/DDBJ databases">
        <title>Mesorhizobium sp. strain RP14 Genome sequencing and assembly.</title>
        <authorList>
            <person name="Kim I."/>
        </authorList>
    </citation>
    <scope>NUCLEOTIDE SEQUENCE [LARGE SCALE GENOMIC DNA]</scope>
    <source>
        <strain evidence="5">RP14(2022)</strain>
    </source>
</reference>
<feature type="domain" description="SIS" evidence="3">
    <location>
        <begin position="197"/>
        <end position="333"/>
    </location>
</feature>